<organism evidence="2 3">
    <name type="scientific">Candidatus Contendobacter odensis Run_B_J11</name>
    <dbReference type="NCBI Taxonomy" id="1400861"/>
    <lineage>
        <taxon>Bacteria</taxon>
        <taxon>Pseudomonadati</taxon>
        <taxon>Pseudomonadota</taxon>
        <taxon>Gammaproteobacteria</taxon>
        <taxon>Candidatus Competibacteraceae</taxon>
        <taxon>Candidatus Contendibacter</taxon>
    </lineage>
</organism>
<feature type="transmembrane region" description="Helical" evidence="1">
    <location>
        <begin position="215"/>
        <end position="236"/>
    </location>
</feature>
<keyword evidence="3" id="KW-1185">Reference proteome</keyword>
<dbReference type="RefSeq" id="WP_034435605.1">
    <property type="nucleotide sequence ID" value="NZ_CBTK010000281.1"/>
</dbReference>
<evidence type="ECO:0000313" key="2">
    <source>
        <dbReference type="EMBL" id="CDH46889.1"/>
    </source>
</evidence>
<dbReference type="AlphaFoldDB" id="A0A7U7GEZ0"/>
<evidence type="ECO:0008006" key="4">
    <source>
        <dbReference type="Google" id="ProtNLM"/>
    </source>
</evidence>
<protein>
    <recommendedName>
        <fullName evidence="4">DUF4239 domain-containing protein</fullName>
    </recommendedName>
</protein>
<gene>
    <name evidence="2" type="ORF">BN874_640007</name>
</gene>
<sequence>MMRFQQLIDSLPIVGFFVAFVIFALITAELGYRLGRWWQERTSDEKEGPTAMIVGSLLALMAFLLAITMGMASDRFSARRAVVLAEANSVGTTYLRAGYLPEPASSETKALLREYVPLRILTDDLSDIRARIARSVEIQDKLWSIAEKLARATPDSQVLALYIASLNEMIDLHQTRVIAGLYARVPETILILLLLCSMLTLGMVGYNAGLTLRRSPLTAVGLVIVLGAVITLVVDLDRPREGFLKVSQQPLLYLQEQIGALPSANPPK</sequence>
<feature type="transmembrane region" description="Helical" evidence="1">
    <location>
        <begin position="189"/>
        <end position="209"/>
    </location>
</feature>
<feature type="transmembrane region" description="Helical" evidence="1">
    <location>
        <begin position="52"/>
        <end position="72"/>
    </location>
</feature>
<dbReference type="Pfam" id="PF14023">
    <property type="entry name" value="Bestrophin-like"/>
    <property type="match status" value="1"/>
</dbReference>
<comment type="caution">
    <text evidence="2">The sequence shown here is derived from an EMBL/GenBank/DDBJ whole genome shotgun (WGS) entry which is preliminary data.</text>
</comment>
<keyword evidence="1" id="KW-1133">Transmembrane helix</keyword>
<evidence type="ECO:0000313" key="3">
    <source>
        <dbReference type="Proteomes" id="UP000019184"/>
    </source>
</evidence>
<keyword evidence="1" id="KW-0472">Membrane</keyword>
<proteinExistence type="predicted"/>
<reference evidence="2 3" key="1">
    <citation type="journal article" date="2014" name="ISME J.">
        <title>Candidatus Competibacter-lineage genomes retrieved from metagenomes reveal functional metabolic diversity.</title>
        <authorList>
            <person name="McIlroy S.J."/>
            <person name="Albertsen M."/>
            <person name="Andresen E.K."/>
            <person name="Saunders A.M."/>
            <person name="Kristiansen R."/>
            <person name="Stokholm-Bjerregaard M."/>
            <person name="Nielsen K.L."/>
            <person name="Nielsen P.H."/>
        </authorList>
    </citation>
    <scope>NUCLEOTIDE SEQUENCE [LARGE SCALE GENOMIC DNA]</scope>
    <source>
        <strain evidence="2 3">Run_B_J11</strain>
    </source>
</reference>
<keyword evidence="1" id="KW-0812">Transmembrane</keyword>
<dbReference type="OrthoDB" id="116415at2"/>
<feature type="transmembrane region" description="Helical" evidence="1">
    <location>
        <begin position="12"/>
        <end position="32"/>
    </location>
</feature>
<dbReference type="EMBL" id="CBTK010000281">
    <property type="protein sequence ID" value="CDH46889.1"/>
    <property type="molecule type" value="Genomic_DNA"/>
</dbReference>
<accession>A0A7U7GEZ0</accession>
<evidence type="ECO:0000256" key="1">
    <source>
        <dbReference type="SAM" id="Phobius"/>
    </source>
</evidence>
<name>A0A7U7GEZ0_9GAMM</name>
<dbReference type="Proteomes" id="UP000019184">
    <property type="component" value="Unassembled WGS sequence"/>
</dbReference>
<dbReference type="InterPro" id="IPR025333">
    <property type="entry name" value="DUF4239"/>
</dbReference>